<dbReference type="EMBL" id="JADBJN010000002">
    <property type="protein sequence ID" value="KAG5675150.1"/>
    <property type="molecule type" value="Genomic_DNA"/>
</dbReference>
<sequence>MSVMRFDLPDLCECGHCGPRRHCGKYVCGPTIVEKRTRCGSVTRKIGTYHVNHVAPAVTTVLPQVYLDYNNMCDVWYGHPGSIEVTKINPLTYQIGIPETLRGKLRIKVDMIQDCPTRRRKEETYTINLSLDDE</sequence>
<comment type="caution">
    <text evidence="1">The sequence shown here is derived from an EMBL/GenBank/DDBJ whole genome shotgun (WGS) entry which is preliminary data.</text>
</comment>
<organism evidence="1 2">
    <name type="scientific">Polypedilum vanderplanki</name>
    <name type="common">Sleeping chironomid midge</name>
    <dbReference type="NCBI Taxonomy" id="319348"/>
    <lineage>
        <taxon>Eukaryota</taxon>
        <taxon>Metazoa</taxon>
        <taxon>Ecdysozoa</taxon>
        <taxon>Arthropoda</taxon>
        <taxon>Hexapoda</taxon>
        <taxon>Insecta</taxon>
        <taxon>Pterygota</taxon>
        <taxon>Neoptera</taxon>
        <taxon>Endopterygota</taxon>
        <taxon>Diptera</taxon>
        <taxon>Nematocera</taxon>
        <taxon>Chironomoidea</taxon>
        <taxon>Chironomidae</taxon>
        <taxon>Chironominae</taxon>
        <taxon>Polypedilum</taxon>
        <taxon>Polypedilum</taxon>
    </lineage>
</organism>
<evidence type="ECO:0000313" key="1">
    <source>
        <dbReference type="EMBL" id="KAG5675150.1"/>
    </source>
</evidence>
<proteinExistence type="predicted"/>
<evidence type="ECO:0000313" key="2">
    <source>
        <dbReference type="Proteomes" id="UP001107558"/>
    </source>
</evidence>
<protein>
    <submittedName>
        <fullName evidence="1">Uncharacterized protein</fullName>
    </submittedName>
</protein>
<reference evidence="1" key="1">
    <citation type="submission" date="2021-03" db="EMBL/GenBank/DDBJ databases">
        <title>Chromosome level genome of the anhydrobiotic midge Polypedilum vanderplanki.</title>
        <authorList>
            <person name="Yoshida Y."/>
            <person name="Kikawada T."/>
            <person name="Gusev O."/>
        </authorList>
    </citation>
    <scope>NUCLEOTIDE SEQUENCE</scope>
    <source>
        <strain evidence="1">NIAS01</strain>
        <tissue evidence="1">Whole body or cell culture</tissue>
    </source>
</reference>
<dbReference type="Proteomes" id="UP001107558">
    <property type="component" value="Chromosome 2"/>
</dbReference>
<dbReference type="AlphaFoldDB" id="A0A9J6C0Y7"/>
<keyword evidence="2" id="KW-1185">Reference proteome</keyword>
<accession>A0A9J6C0Y7</accession>
<name>A0A9J6C0Y7_POLVA</name>
<gene>
    <name evidence="1" type="ORF">PVAND_005076</name>
</gene>